<dbReference type="Proteomes" id="UP001066276">
    <property type="component" value="Chromosome 2_1"/>
</dbReference>
<dbReference type="AlphaFoldDB" id="A0AAV7VLV5"/>
<protein>
    <submittedName>
        <fullName evidence="1">Uncharacterized protein</fullName>
    </submittedName>
</protein>
<sequence length="66" mass="7257">MTAPPRVNTAIPRSKEQGGMLARLLETASEAGLNSMIIGGEETRHTWNTQQAFLMRTAVLLKDAFK</sequence>
<dbReference type="EMBL" id="JANPWB010000003">
    <property type="protein sequence ID" value="KAJ1201891.1"/>
    <property type="molecule type" value="Genomic_DNA"/>
</dbReference>
<comment type="caution">
    <text evidence="1">The sequence shown here is derived from an EMBL/GenBank/DDBJ whole genome shotgun (WGS) entry which is preliminary data.</text>
</comment>
<keyword evidence="2" id="KW-1185">Reference proteome</keyword>
<name>A0AAV7VLV5_PLEWA</name>
<reference evidence="1" key="1">
    <citation type="journal article" date="2022" name="bioRxiv">
        <title>Sequencing and chromosome-scale assembly of the giantPleurodeles waltlgenome.</title>
        <authorList>
            <person name="Brown T."/>
            <person name="Elewa A."/>
            <person name="Iarovenko S."/>
            <person name="Subramanian E."/>
            <person name="Araus A.J."/>
            <person name="Petzold A."/>
            <person name="Susuki M."/>
            <person name="Suzuki K.-i.T."/>
            <person name="Hayashi T."/>
            <person name="Toyoda A."/>
            <person name="Oliveira C."/>
            <person name="Osipova E."/>
            <person name="Leigh N.D."/>
            <person name="Simon A."/>
            <person name="Yun M.H."/>
        </authorList>
    </citation>
    <scope>NUCLEOTIDE SEQUENCE</scope>
    <source>
        <strain evidence="1">20211129_DDA</strain>
        <tissue evidence="1">Liver</tissue>
    </source>
</reference>
<evidence type="ECO:0000313" key="2">
    <source>
        <dbReference type="Proteomes" id="UP001066276"/>
    </source>
</evidence>
<gene>
    <name evidence="1" type="ORF">NDU88_005695</name>
</gene>
<accession>A0AAV7VLV5</accession>
<proteinExistence type="predicted"/>
<evidence type="ECO:0000313" key="1">
    <source>
        <dbReference type="EMBL" id="KAJ1201891.1"/>
    </source>
</evidence>
<organism evidence="1 2">
    <name type="scientific">Pleurodeles waltl</name>
    <name type="common">Iberian ribbed newt</name>
    <dbReference type="NCBI Taxonomy" id="8319"/>
    <lineage>
        <taxon>Eukaryota</taxon>
        <taxon>Metazoa</taxon>
        <taxon>Chordata</taxon>
        <taxon>Craniata</taxon>
        <taxon>Vertebrata</taxon>
        <taxon>Euteleostomi</taxon>
        <taxon>Amphibia</taxon>
        <taxon>Batrachia</taxon>
        <taxon>Caudata</taxon>
        <taxon>Salamandroidea</taxon>
        <taxon>Salamandridae</taxon>
        <taxon>Pleurodelinae</taxon>
        <taxon>Pleurodeles</taxon>
    </lineage>
</organism>